<gene>
    <name evidence="1" type="ORF">LOD99_7261</name>
</gene>
<proteinExistence type="predicted"/>
<accession>A0AAV7JTK1</accession>
<evidence type="ECO:0000313" key="1">
    <source>
        <dbReference type="EMBL" id="KAI6652244.1"/>
    </source>
</evidence>
<dbReference type="EMBL" id="JAKMXF010000299">
    <property type="protein sequence ID" value="KAI6652244.1"/>
    <property type="molecule type" value="Genomic_DNA"/>
</dbReference>
<name>A0AAV7JTK1_9METZ</name>
<protein>
    <submittedName>
        <fullName evidence="1">Uncharacterized protein</fullName>
    </submittedName>
</protein>
<comment type="caution">
    <text evidence="1">The sequence shown here is derived from an EMBL/GenBank/DDBJ whole genome shotgun (WGS) entry which is preliminary data.</text>
</comment>
<dbReference type="AlphaFoldDB" id="A0AAV7JTK1"/>
<dbReference type="Proteomes" id="UP001165289">
    <property type="component" value="Unassembled WGS sequence"/>
</dbReference>
<reference evidence="1 2" key="1">
    <citation type="journal article" date="2023" name="BMC Biol.">
        <title>The compact genome of the sponge Oopsacas minuta (Hexactinellida) is lacking key metazoan core genes.</title>
        <authorList>
            <person name="Santini S."/>
            <person name="Schenkelaars Q."/>
            <person name="Jourda C."/>
            <person name="Duchesne M."/>
            <person name="Belahbib H."/>
            <person name="Rocher C."/>
            <person name="Selva M."/>
            <person name="Riesgo A."/>
            <person name="Vervoort M."/>
            <person name="Leys S.P."/>
            <person name="Kodjabachian L."/>
            <person name="Le Bivic A."/>
            <person name="Borchiellini C."/>
            <person name="Claverie J.M."/>
            <person name="Renard E."/>
        </authorList>
    </citation>
    <scope>NUCLEOTIDE SEQUENCE [LARGE SCALE GENOMIC DNA]</scope>
    <source>
        <strain evidence="1">SPO-2</strain>
    </source>
</reference>
<keyword evidence="2" id="KW-1185">Reference proteome</keyword>
<organism evidence="1 2">
    <name type="scientific">Oopsacas minuta</name>
    <dbReference type="NCBI Taxonomy" id="111878"/>
    <lineage>
        <taxon>Eukaryota</taxon>
        <taxon>Metazoa</taxon>
        <taxon>Porifera</taxon>
        <taxon>Hexactinellida</taxon>
        <taxon>Hexasterophora</taxon>
        <taxon>Lyssacinosida</taxon>
        <taxon>Leucopsacidae</taxon>
        <taxon>Oopsacas</taxon>
    </lineage>
</organism>
<sequence>MSEVMDILNDTALLVEELGGDNPSRLESPLQIKTADAEIPEAKQADLILFSPASLCKLPSKLSIWHCQTCQSGSGPPGELSPRTCGTRVICPPDLWH</sequence>
<evidence type="ECO:0000313" key="2">
    <source>
        <dbReference type="Proteomes" id="UP001165289"/>
    </source>
</evidence>